<sequence>MGRRVNKVFDARGGSDHDLVLVSNIGMRSCELIGHYLYHDLAFRSAILSSRGKLLTHLQHFPLSVHFRNAGNVMCPKSIFSRGVISSDPLEELAAVVCASIESELCSFRFHGMMSRKMEIMRSVEVVKGYYLKNTTRHIDNAVSLTVPLVQVGNVPRSKRIETSRDAENFDMAVDRFEHCLYPRLTWTACYDPNDYSMHVEENFGNIEYKYALFRNYFIAKR</sequence>
<name>A0A0B2VK38_TOXCA</name>
<gene>
    <name evidence="1" type="ORF">Tcan_18552</name>
</gene>
<protein>
    <submittedName>
        <fullName evidence="1">Uncharacterized protein</fullName>
    </submittedName>
</protein>
<evidence type="ECO:0000313" key="2">
    <source>
        <dbReference type="Proteomes" id="UP000031036"/>
    </source>
</evidence>
<proteinExistence type="predicted"/>
<organism evidence="1 2">
    <name type="scientific">Toxocara canis</name>
    <name type="common">Canine roundworm</name>
    <dbReference type="NCBI Taxonomy" id="6265"/>
    <lineage>
        <taxon>Eukaryota</taxon>
        <taxon>Metazoa</taxon>
        <taxon>Ecdysozoa</taxon>
        <taxon>Nematoda</taxon>
        <taxon>Chromadorea</taxon>
        <taxon>Rhabditida</taxon>
        <taxon>Spirurina</taxon>
        <taxon>Ascaridomorpha</taxon>
        <taxon>Ascaridoidea</taxon>
        <taxon>Toxocaridae</taxon>
        <taxon>Toxocara</taxon>
    </lineage>
</organism>
<evidence type="ECO:0000313" key="1">
    <source>
        <dbReference type="EMBL" id="KHN83861.1"/>
    </source>
</evidence>
<reference evidence="1 2" key="1">
    <citation type="submission" date="2014-11" db="EMBL/GenBank/DDBJ databases">
        <title>Genetic blueprint of the zoonotic pathogen Toxocara canis.</title>
        <authorList>
            <person name="Zhu X.-Q."/>
            <person name="Korhonen P.K."/>
            <person name="Cai H."/>
            <person name="Young N.D."/>
            <person name="Nejsum P."/>
            <person name="von Samson-Himmelstjerna G."/>
            <person name="Boag P.R."/>
            <person name="Tan P."/>
            <person name="Li Q."/>
            <person name="Min J."/>
            <person name="Yang Y."/>
            <person name="Wang X."/>
            <person name="Fang X."/>
            <person name="Hall R.S."/>
            <person name="Hofmann A."/>
            <person name="Sternberg P.W."/>
            <person name="Jex A.R."/>
            <person name="Gasser R.B."/>
        </authorList>
    </citation>
    <scope>NUCLEOTIDE SEQUENCE [LARGE SCALE GENOMIC DNA]</scope>
    <source>
        <strain evidence="1">PN_DK_2014</strain>
    </source>
</reference>
<dbReference type="Proteomes" id="UP000031036">
    <property type="component" value="Unassembled WGS sequence"/>
</dbReference>
<comment type="caution">
    <text evidence="1">The sequence shown here is derived from an EMBL/GenBank/DDBJ whole genome shotgun (WGS) entry which is preliminary data.</text>
</comment>
<keyword evidence="2" id="KW-1185">Reference proteome</keyword>
<dbReference type="EMBL" id="JPKZ01001125">
    <property type="protein sequence ID" value="KHN83861.1"/>
    <property type="molecule type" value="Genomic_DNA"/>
</dbReference>
<dbReference type="AlphaFoldDB" id="A0A0B2VK38"/>
<accession>A0A0B2VK38</accession>